<dbReference type="Proteomes" id="UP000011021">
    <property type="component" value="Unassembled WGS sequence"/>
</dbReference>
<dbReference type="PROSITE" id="PS50006">
    <property type="entry name" value="FHA_DOMAIN"/>
    <property type="match status" value="1"/>
</dbReference>
<accession>E7S0K2</accession>
<dbReference type="Pfam" id="PF02481">
    <property type="entry name" value="DNA_processg_A"/>
    <property type="match status" value="1"/>
</dbReference>
<keyword evidence="3" id="KW-0804">Transcription</keyword>
<dbReference type="GO" id="GO:0009294">
    <property type="term" value="P:DNA-mediated transformation"/>
    <property type="evidence" value="ECO:0007669"/>
    <property type="project" value="InterPro"/>
</dbReference>
<name>E7S0K2_9BURK</name>
<dbReference type="STRING" id="887898.HMPREF0551_2466"/>
<keyword evidence="2" id="KW-0805">Transcription regulation</keyword>
<dbReference type="HOGENOM" id="CLU_043668_0_0_4"/>
<dbReference type="PANTHER" id="PTHR43022:SF1">
    <property type="entry name" value="PROTEIN SMF"/>
    <property type="match status" value="1"/>
</dbReference>
<dbReference type="InterPro" id="IPR057666">
    <property type="entry name" value="DrpA_SLOG"/>
</dbReference>
<feature type="domain" description="FHA" evidence="5">
    <location>
        <begin position="5"/>
        <end position="60"/>
    </location>
</feature>
<dbReference type="SUPFAM" id="SSF46785">
    <property type="entry name" value="Winged helix' DNA-binding domain"/>
    <property type="match status" value="1"/>
</dbReference>
<feature type="region of interest" description="Disordered" evidence="4">
    <location>
        <begin position="322"/>
        <end position="348"/>
    </location>
</feature>
<evidence type="ECO:0000313" key="7">
    <source>
        <dbReference type="Proteomes" id="UP000011021"/>
    </source>
</evidence>
<proteinExistence type="inferred from homology"/>
<dbReference type="Gene3D" id="1.10.10.10">
    <property type="entry name" value="Winged helix-like DNA-binding domain superfamily/Winged helix DNA-binding domain"/>
    <property type="match status" value="1"/>
</dbReference>
<dbReference type="InterPro" id="IPR006793">
    <property type="entry name" value="FaeA"/>
</dbReference>
<keyword evidence="7" id="KW-1185">Reference proteome</keyword>
<sequence>MTAPLIVGRSTTSPDLLAPREYKRLARRLIEIQHEPADLMAPIADNLIQACGSVIEEARLKSLLGRTSLLNQAIERWQAHDIWVISRADGAYPRRLKKRLREDAPAIIYGCGDIPLLDSGGLAVVGSRHADDELTEYATKVGRLAANARKTLVSGGARGIDKSAMLGAINAGGKVIGVLADSLERKVVDCDSHNMLREGNLVLISPYDPNAGFNIGNAMQRNKLIYALSDAALVVSSDLKKGGTWAGAIEQLEKLKFVPIYVRSTGSTSTGLDTLRNKGALPWPNPQDTDAFNAILATAPSCLRVSQQASLPLFSEEMAEAASTQLSHTEAESDASHQIATNPPTPADTLFTTVRGVLQSILKSPMKDTEVASALNVSKAQARSWLQRLSDEGLIEKRKNPTAYVLK</sequence>
<organism evidence="6 7">
    <name type="scientific">Lautropia mirabilis ATCC 51599</name>
    <dbReference type="NCBI Taxonomy" id="887898"/>
    <lineage>
        <taxon>Bacteria</taxon>
        <taxon>Pseudomonadati</taxon>
        <taxon>Pseudomonadota</taxon>
        <taxon>Betaproteobacteria</taxon>
        <taxon>Burkholderiales</taxon>
        <taxon>Burkholderiaceae</taxon>
        <taxon>Lautropia</taxon>
    </lineage>
</organism>
<reference evidence="6 7" key="1">
    <citation type="submission" date="2010-12" db="EMBL/GenBank/DDBJ databases">
        <authorList>
            <person name="Muzny D."/>
            <person name="Qin X."/>
            <person name="Deng J."/>
            <person name="Jiang H."/>
            <person name="Liu Y."/>
            <person name="Qu J."/>
            <person name="Song X.-Z."/>
            <person name="Zhang L."/>
            <person name="Thornton R."/>
            <person name="Coyle M."/>
            <person name="Francisco L."/>
            <person name="Jackson L."/>
            <person name="Javaid M."/>
            <person name="Korchina V."/>
            <person name="Kovar C."/>
            <person name="Mata R."/>
            <person name="Mathew T."/>
            <person name="Ngo R."/>
            <person name="Nguyen L."/>
            <person name="Nguyen N."/>
            <person name="Okwuonu G."/>
            <person name="Ongeri F."/>
            <person name="Pham C."/>
            <person name="Simmons D."/>
            <person name="Wilczek-Boney K."/>
            <person name="Hale W."/>
            <person name="Jakkamsetti A."/>
            <person name="Pham P."/>
            <person name="Ruth R."/>
            <person name="San Lucas F."/>
            <person name="Warren J."/>
            <person name="Zhang J."/>
            <person name="Zhao Z."/>
            <person name="Zhou C."/>
            <person name="Zhu D."/>
            <person name="Lee S."/>
            <person name="Bess C."/>
            <person name="Blankenburg K."/>
            <person name="Forbes L."/>
            <person name="Fu Q."/>
            <person name="Gubbala S."/>
            <person name="Hirani K."/>
            <person name="Jayaseelan J.C."/>
            <person name="Lara F."/>
            <person name="Munidasa M."/>
            <person name="Palculict T."/>
            <person name="Patil S."/>
            <person name="Pu L.-L."/>
            <person name="Saada N."/>
            <person name="Tang L."/>
            <person name="Weissenberger G."/>
            <person name="Zhu Y."/>
            <person name="Hemphill L."/>
            <person name="Shang Y."/>
            <person name="Youmans B."/>
            <person name="Ayvaz T."/>
            <person name="Ross M."/>
            <person name="Santibanez J."/>
            <person name="Aqrawi P."/>
            <person name="Gross S."/>
            <person name="Joshi V."/>
            <person name="Fowler G."/>
            <person name="Nazareth L."/>
            <person name="Reid J."/>
            <person name="Worley K."/>
            <person name="Petrosino J."/>
            <person name="Highlander S."/>
            <person name="Gibbs R."/>
        </authorList>
    </citation>
    <scope>NUCLEOTIDE SEQUENCE [LARGE SCALE GENOMIC DNA]</scope>
    <source>
        <strain evidence="6 7">ATCC 51599</strain>
    </source>
</reference>
<dbReference type="Pfam" id="PF04703">
    <property type="entry name" value="FaeA"/>
    <property type="match status" value="1"/>
</dbReference>
<evidence type="ECO:0000256" key="1">
    <source>
        <dbReference type="ARBA" id="ARBA00006525"/>
    </source>
</evidence>
<dbReference type="PANTHER" id="PTHR43022">
    <property type="entry name" value="PROTEIN SMF"/>
    <property type="match status" value="1"/>
</dbReference>
<comment type="similarity">
    <text evidence="1">Belongs to the DprA/Smf family.</text>
</comment>
<dbReference type="InterPro" id="IPR036388">
    <property type="entry name" value="WH-like_DNA-bd_sf"/>
</dbReference>
<evidence type="ECO:0000256" key="3">
    <source>
        <dbReference type="ARBA" id="ARBA00023163"/>
    </source>
</evidence>
<dbReference type="EMBL" id="AEQP01000023">
    <property type="protein sequence ID" value="EFV93776.1"/>
    <property type="molecule type" value="Genomic_DNA"/>
</dbReference>
<protein>
    <recommendedName>
        <fullName evidence="5">FHA domain-containing protein</fullName>
    </recommendedName>
</protein>
<dbReference type="eggNOG" id="COG3266">
    <property type="taxonomic scope" value="Bacteria"/>
</dbReference>
<dbReference type="InterPro" id="IPR000253">
    <property type="entry name" value="FHA_dom"/>
</dbReference>
<dbReference type="AlphaFoldDB" id="E7S0K2"/>
<dbReference type="InterPro" id="IPR003488">
    <property type="entry name" value="DprA"/>
</dbReference>
<dbReference type="SUPFAM" id="SSF102405">
    <property type="entry name" value="MCP/YpsA-like"/>
    <property type="match status" value="1"/>
</dbReference>
<gene>
    <name evidence="6" type="ORF">HMPREF0551_2466</name>
</gene>
<dbReference type="Gene3D" id="3.40.50.450">
    <property type="match status" value="1"/>
</dbReference>
<dbReference type="InterPro" id="IPR036390">
    <property type="entry name" value="WH_DNA-bd_sf"/>
</dbReference>
<comment type="caution">
    <text evidence="6">The sequence shown here is derived from an EMBL/GenBank/DDBJ whole genome shotgun (WGS) entry which is preliminary data.</text>
</comment>
<evidence type="ECO:0000313" key="6">
    <source>
        <dbReference type="EMBL" id="EFV93776.1"/>
    </source>
</evidence>
<dbReference type="eggNOG" id="COG0758">
    <property type="taxonomic scope" value="Bacteria"/>
</dbReference>
<evidence type="ECO:0000256" key="2">
    <source>
        <dbReference type="ARBA" id="ARBA00023015"/>
    </source>
</evidence>
<dbReference type="GO" id="GO:0006355">
    <property type="term" value="P:regulation of DNA-templated transcription"/>
    <property type="evidence" value="ECO:0007669"/>
    <property type="project" value="InterPro"/>
</dbReference>
<evidence type="ECO:0000259" key="5">
    <source>
        <dbReference type="PROSITE" id="PS50006"/>
    </source>
</evidence>
<evidence type="ECO:0000256" key="4">
    <source>
        <dbReference type="SAM" id="MobiDB-lite"/>
    </source>
</evidence>